<feature type="region of interest" description="Disordered" evidence="1">
    <location>
        <begin position="1"/>
        <end position="20"/>
    </location>
</feature>
<evidence type="ECO:0000313" key="3">
    <source>
        <dbReference type="Proteomes" id="UP001280121"/>
    </source>
</evidence>
<gene>
    <name evidence="2" type="ORF">Ddye_005570</name>
</gene>
<accession>A0AAE0CPT9</accession>
<dbReference type="Proteomes" id="UP001280121">
    <property type="component" value="Unassembled WGS sequence"/>
</dbReference>
<comment type="caution">
    <text evidence="2">The sequence shown here is derived from an EMBL/GenBank/DDBJ whole genome shotgun (WGS) entry which is preliminary data.</text>
</comment>
<evidence type="ECO:0000313" key="2">
    <source>
        <dbReference type="EMBL" id="KAK2659037.1"/>
    </source>
</evidence>
<protein>
    <submittedName>
        <fullName evidence="2">Uncharacterized protein</fullName>
    </submittedName>
</protein>
<dbReference type="AlphaFoldDB" id="A0AAE0CPT9"/>
<organism evidence="2 3">
    <name type="scientific">Dipteronia dyeriana</name>
    <dbReference type="NCBI Taxonomy" id="168575"/>
    <lineage>
        <taxon>Eukaryota</taxon>
        <taxon>Viridiplantae</taxon>
        <taxon>Streptophyta</taxon>
        <taxon>Embryophyta</taxon>
        <taxon>Tracheophyta</taxon>
        <taxon>Spermatophyta</taxon>
        <taxon>Magnoliopsida</taxon>
        <taxon>eudicotyledons</taxon>
        <taxon>Gunneridae</taxon>
        <taxon>Pentapetalae</taxon>
        <taxon>rosids</taxon>
        <taxon>malvids</taxon>
        <taxon>Sapindales</taxon>
        <taxon>Sapindaceae</taxon>
        <taxon>Hippocastanoideae</taxon>
        <taxon>Acereae</taxon>
        <taxon>Dipteronia</taxon>
    </lineage>
</organism>
<proteinExistence type="predicted"/>
<dbReference type="EMBL" id="JANJYI010000002">
    <property type="protein sequence ID" value="KAK2659037.1"/>
    <property type="molecule type" value="Genomic_DNA"/>
</dbReference>
<feature type="compositionally biased region" description="Polar residues" evidence="1">
    <location>
        <begin position="7"/>
        <end position="20"/>
    </location>
</feature>
<reference evidence="2" key="1">
    <citation type="journal article" date="2023" name="Plant J.">
        <title>Genome sequences and population genomics provide insights into the demographic history, inbreeding, and mutation load of two 'living fossil' tree species of Dipteronia.</title>
        <authorList>
            <person name="Feng Y."/>
            <person name="Comes H.P."/>
            <person name="Chen J."/>
            <person name="Zhu S."/>
            <person name="Lu R."/>
            <person name="Zhang X."/>
            <person name="Li P."/>
            <person name="Qiu J."/>
            <person name="Olsen K.M."/>
            <person name="Qiu Y."/>
        </authorList>
    </citation>
    <scope>NUCLEOTIDE SEQUENCE</scope>
    <source>
        <strain evidence="2">KIB01</strain>
    </source>
</reference>
<name>A0AAE0CPT9_9ROSI</name>
<sequence length="52" mass="5685">MIDRRSSFTTASRVHSSINQHRTLRIVDCENEEVETGNGNPISDGGAEVKGL</sequence>
<keyword evidence="3" id="KW-1185">Reference proteome</keyword>
<evidence type="ECO:0000256" key="1">
    <source>
        <dbReference type="SAM" id="MobiDB-lite"/>
    </source>
</evidence>